<gene>
    <name evidence="2" type="ORF">Daus18300_005944</name>
</gene>
<accession>A0ABR3WXU2</accession>
<reference evidence="2 3" key="1">
    <citation type="journal article" date="2024" name="IMA Fungus">
        <title>IMA Genome - F19 : A genome assembly and annotation guide to empower mycologists, including annotated draft genome sequences of Ceratocystis pirilliformis, Diaporthe australafricana, Fusarium ophioides, Paecilomyces lecythidis, and Sporothrix stenoceras.</title>
        <authorList>
            <person name="Aylward J."/>
            <person name="Wilson A.M."/>
            <person name="Visagie C.M."/>
            <person name="Spraker J."/>
            <person name="Barnes I."/>
            <person name="Buitendag C."/>
            <person name="Ceriani C."/>
            <person name="Del Mar Angel L."/>
            <person name="du Plessis D."/>
            <person name="Fuchs T."/>
            <person name="Gasser K."/>
            <person name="Kramer D."/>
            <person name="Li W."/>
            <person name="Munsamy K."/>
            <person name="Piso A."/>
            <person name="Price J.L."/>
            <person name="Sonnekus B."/>
            <person name="Thomas C."/>
            <person name="van der Nest A."/>
            <person name="van Dijk A."/>
            <person name="van Heerden A."/>
            <person name="van Vuuren N."/>
            <person name="Yilmaz N."/>
            <person name="Duong T.A."/>
            <person name="van der Merwe N.A."/>
            <person name="Wingfield M.J."/>
            <person name="Wingfield B.D."/>
        </authorList>
    </citation>
    <scope>NUCLEOTIDE SEQUENCE [LARGE SCALE GENOMIC DNA]</scope>
    <source>
        <strain evidence="2 3">CMW 18300</strain>
    </source>
</reference>
<protein>
    <submittedName>
        <fullName evidence="2">Uncharacterized protein</fullName>
    </submittedName>
</protein>
<name>A0ABR3WXU2_9PEZI</name>
<feature type="compositionally biased region" description="Polar residues" evidence="1">
    <location>
        <begin position="1"/>
        <end position="21"/>
    </location>
</feature>
<evidence type="ECO:0000313" key="3">
    <source>
        <dbReference type="Proteomes" id="UP001583177"/>
    </source>
</evidence>
<sequence>MVNTSSSLAPDPSVSKTSSSASHDEGPPPKRICREAPKKRYPSITWLTQCWLAKSVPYERIATASPRLGVGVIEQSLLDHHINLSPGITGVAEFAPVRDGAGQHLGYRVKIRTWPLSKQDALKVREFAA</sequence>
<evidence type="ECO:0000256" key="1">
    <source>
        <dbReference type="SAM" id="MobiDB-lite"/>
    </source>
</evidence>
<dbReference type="EMBL" id="JAWRVE010000045">
    <property type="protein sequence ID" value="KAL1868510.1"/>
    <property type="molecule type" value="Genomic_DNA"/>
</dbReference>
<evidence type="ECO:0000313" key="2">
    <source>
        <dbReference type="EMBL" id="KAL1868510.1"/>
    </source>
</evidence>
<proteinExistence type="predicted"/>
<feature type="compositionally biased region" description="Basic and acidic residues" evidence="1">
    <location>
        <begin position="22"/>
        <end position="36"/>
    </location>
</feature>
<organism evidence="2 3">
    <name type="scientific">Diaporthe australafricana</name>
    <dbReference type="NCBI Taxonomy" id="127596"/>
    <lineage>
        <taxon>Eukaryota</taxon>
        <taxon>Fungi</taxon>
        <taxon>Dikarya</taxon>
        <taxon>Ascomycota</taxon>
        <taxon>Pezizomycotina</taxon>
        <taxon>Sordariomycetes</taxon>
        <taxon>Sordariomycetidae</taxon>
        <taxon>Diaporthales</taxon>
        <taxon>Diaporthaceae</taxon>
        <taxon>Diaporthe</taxon>
    </lineage>
</organism>
<feature type="region of interest" description="Disordered" evidence="1">
    <location>
        <begin position="1"/>
        <end position="36"/>
    </location>
</feature>
<comment type="caution">
    <text evidence="2">The sequence shown here is derived from an EMBL/GenBank/DDBJ whole genome shotgun (WGS) entry which is preliminary data.</text>
</comment>
<keyword evidence="3" id="KW-1185">Reference proteome</keyword>
<dbReference type="Proteomes" id="UP001583177">
    <property type="component" value="Unassembled WGS sequence"/>
</dbReference>